<feature type="region of interest" description="Disordered" evidence="1">
    <location>
        <begin position="63"/>
        <end position="91"/>
    </location>
</feature>
<proteinExistence type="predicted"/>
<name>A0ABY6SG91_PODCO</name>
<gene>
    <name evidence="2" type="ORF">PODCO_510784</name>
</gene>
<keyword evidence="3" id="KW-1185">Reference proteome</keyword>
<evidence type="ECO:0000256" key="1">
    <source>
        <dbReference type="SAM" id="MobiDB-lite"/>
    </source>
</evidence>
<protein>
    <submittedName>
        <fullName evidence="2">Uncharacterized protein</fullName>
    </submittedName>
</protein>
<dbReference type="EMBL" id="LR026968">
    <property type="protein sequence ID" value="VBB82102.1"/>
    <property type="molecule type" value="Genomic_DNA"/>
</dbReference>
<evidence type="ECO:0000313" key="2">
    <source>
        <dbReference type="EMBL" id="VBB82102.1"/>
    </source>
</evidence>
<reference evidence="2" key="1">
    <citation type="submission" date="2018-02" db="EMBL/GenBank/DDBJ databases">
        <authorList>
            <person name="Silar P."/>
        </authorList>
    </citation>
    <scope>NUCLEOTIDE SEQUENCE [LARGE SCALE GENOMIC DNA]</scope>
    <source>
        <strain evidence="2">T</strain>
    </source>
</reference>
<feature type="compositionally biased region" description="Polar residues" evidence="1">
    <location>
        <begin position="65"/>
        <end position="75"/>
    </location>
</feature>
<evidence type="ECO:0000313" key="3">
    <source>
        <dbReference type="Proteomes" id="UP000280685"/>
    </source>
</evidence>
<sequence length="206" mass="23579">MNLLNYFRQMFDDDPVTVSTHDDPALVEQPTSAITSLRNLQADISKSLDRIKRSENMLRLVPPATSHTRTSNLNSDAEFEEPLSAVTSRDPSQITDSQFRAIVNIQRDLLVDYCDFFMWVDHPAADEGVRGLALDSAIPARLQHFMAGFFSILQHLPQEYRNHFFRTACSFLLYDVGPTFKSLWMECIGDLQRVAYTQFSSEHLEN</sequence>
<organism evidence="2 3">
    <name type="scientific">Podospora comata</name>
    <dbReference type="NCBI Taxonomy" id="48703"/>
    <lineage>
        <taxon>Eukaryota</taxon>
        <taxon>Fungi</taxon>
        <taxon>Dikarya</taxon>
        <taxon>Ascomycota</taxon>
        <taxon>Pezizomycotina</taxon>
        <taxon>Sordariomycetes</taxon>
        <taxon>Sordariomycetidae</taxon>
        <taxon>Sordariales</taxon>
        <taxon>Podosporaceae</taxon>
        <taxon>Podospora</taxon>
    </lineage>
</organism>
<dbReference type="Proteomes" id="UP000280685">
    <property type="component" value="Chromosome 5"/>
</dbReference>
<accession>A0ABY6SG91</accession>